<evidence type="ECO:0000256" key="1">
    <source>
        <dbReference type="SAM" id="MobiDB-lite"/>
    </source>
</evidence>
<dbReference type="EMBL" id="KZ663731">
    <property type="protein sequence ID" value="PPS10394.1"/>
    <property type="molecule type" value="Genomic_DNA"/>
</dbReference>
<accession>A0A2P5Y465</accession>
<reference evidence="2 3" key="1">
    <citation type="submission" date="2015-01" db="EMBL/GenBank/DDBJ databases">
        <title>Genome of allotetraploid Gossypium barbadense reveals genomic plasticity and fiber elongation in cotton evolution.</title>
        <authorList>
            <person name="Chen X."/>
            <person name="Liu X."/>
            <person name="Zhao B."/>
            <person name="Zheng H."/>
            <person name="Hu Y."/>
            <person name="Lu G."/>
            <person name="Yang C."/>
            <person name="Chen J."/>
            <person name="Shan C."/>
            <person name="Zhang L."/>
            <person name="Zhou Y."/>
            <person name="Wang L."/>
            <person name="Guo W."/>
            <person name="Bai Y."/>
            <person name="Ruan J."/>
            <person name="Shangguan X."/>
            <person name="Mao Y."/>
            <person name="Jiang J."/>
            <person name="Zhu Y."/>
            <person name="Lei J."/>
            <person name="Kang H."/>
            <person name="Chen S."/>
            <person name="He X."/>
            <person name="Wang R."/>
            <person name="Wang Y."/>
            <person name="Chen J."/>
            <person name="Wang L."/>
            <person name="Yu S."/>
            <person name="Wang B."/>
            <person name="Wei J."/>
            <person name="Song S."/>
            <person name="Lu X."/>
            <person name="Gao Z."/>
            <person name="Gu W."/>
            <person name="Deng X."/>
            <person name="Ma D."/>
            <person name="Wang S."/>
            <person name="Liang W."/>
            <person name="Fang L."/>
            <person name="Cai C."/>
            <person name="Zhu X."/>
            <person name="Zhou B."/>
            <person name="Zhang Y."/>
            <person name="Chen Z."/>
            <person name="Xu S."/>
            <person name="Zhu R."/>
            <person name="Wang S."/>
            <person name="Zhang T."/>
            <person name="Zhao G."/>
        </authorList>
    </citation>
    <scope>NUCLEOTIDE SEQUENCE [LARGE SCALE GENOMIC DNA]</scope>
    <source>
        <strain evidence="3">cv. Xinhai21</strain>
        <tissue evidence="2">Leaf</tissue>
    </source>
</reference>
<organism evidence="2 3">
    <name type="scientific">Gossypium barbadense</name>
    <name type="common">Sea Island cotton</name>
    <name type="synonym">Hibiscus barbadensis</name>
    <dbReference type="NCBI Taxonomy" id="3634"/>
    <lineage>
        <taxon>Eukaryota</taxon>
        <taxon>Viridiplantae</taxon>
        <taxon>Streptophyta</taxon>
        <taxon>Embryophyta</taxon>
        <taxon>Tracheophyta</taxon>
        <taxon>Spermatophyta</taxon>
        <taxon>Magnoliopsida</taxon>
        <taxon>eudicotyledons</taxon>
        <taxon>Gunneridae</taxon>
        <taxon>Pentapetalae</taxon>
        <taxon>rosids</taxon>
        <taxon>malvids</taxon>
        <taxon>Malvales</taxon>
        <taxon>Malvaceae</taxon>
        <taxon>Malvoideae</taxon>
        <taxon>Gossypium</taxon>
    </lineage>
</organism>
<dbReference type="AlphaFoldDB" id="A0A2P5Y465"/>
<proteinExistence type="predicted"/>
<protein>
    <submittedName>
        <fullName evidence="2">Uncharacterized protein</fullName>
    </submittedName>
</protein>
<feature type="region of interest" description="Disordered" evidence="1">
    <location>
        <begin position="14"/>
        <end position="55"/>
    </location>
</feature>
<dbReference type="Proteomes" id="UP000239757">
    <property type="component" value="Unassembled WGS sequence"/>
</dbReference>
<gene>
    <name evidence="2" type="ORF">GOBAR_AA10244</name>
</gene>
<name>A0A2P5Y465_GOSBA</name>
<sequence length="138" mass="15314">MDLDSMMDILRGSGETVAPRIRASINGHKKPQEEEKSQSTEGSSGRRLIHHRRRKEPTKIVFESPTKPSHLVEESLIVPADLPGPITVSFPTKLSFGIIYTTLRAYLLGSLHLTSPIGESLNSLVKASKKLAMRMRPK</sequence>
<evidence type="ECO:0000313" key="2">
    <source>
        <dbReference type="EMBL" id="PPS10394.1"/>
    </source>
</evidence>
<evidence type="ECO:0000313" key="3">
    <source>
        <dbReference type="Proteomes" id="UP000239757"/>
    </source>
</evidence>